<dbReference type="PROSITE" id="PS50929">
    <property type="entry name" value="ABC_TM1F"/>
    <property type="match status" value="1"/>
</dbReference>
<keyword evidence="4" id="KW-0547">Nucleotide-binding</keyword>
<evidence type="ECO:0000313" key="13">
    <source>
        <dbReference type="Proteomes" id="UP000886845"/>
    </source>
</evidence>
<feature type="transmembrane region" description="Helical" evidence="9">
    <location>
        <begin position="251"/>
        <end position="271"/>
    </location>
</feature>
<dbReference type="Proteomes" id="UP000886845">
    <property type="component" value="Unassembled WGS sequence"/>
</dbReference>
<dbReference type="SUPFAM" id="SSF90123">
    <property type="entry name" value="ABC transporter transmembrane region"/>
    <property type="match status" value="1"/>
</dbReference>
<dbReference type="GO" id="GO:0005886">
    <property type="term" value="C:plasma membrane"/>
    <property type="evidence" value="ECO:0007669"/>
    <property type="project" value="UniProtKB-SubCell"/>
</dbReference>
<proteinExistence type="predicted"/>
<keyword evidence="5 12" id="KW-0067">ATP-binding</keyword>
<dbReference type="InterPro" id="IPR027417">
    <property type="entry name" value="P-loop_NTPase"/>
</dbReference>
<dbReference type="PROSITE" id="PS00211">
    <property type="entry name" value="ABC_TRANSPORTER_1"/>
    <property type="match status" value="1"/>
</dbReference>
<dbReference type="AlphaFoldDB" id="A0A9D1NLE1"/>
<dbReference type="InterPro" id="IPR017871">
    <property type="entry name" value="ABC_transporter-like_CS"/>
</dbReference>
<evidence type="ECO:0000256" key="1">
    <source>
        <dbReference type="ARBA" id="ARBA00004651"/>
    </source>
</evidence>
<feature type="domain" description="ABC transporter" evidence="10">
    <location>
        <begin position="425"/>
        <end position="660"/>
    </location>
</feature>
<dbReference type="PANTHER" id="PTHR24221:SF654">
    <property type="entry name" value="ATP-BINDING CASSETTE SUB-FAMILY B MEMBER 6"/>
    <property type="match status" value="1"/>
</dbReference>
<evidence type="ECO:0000259" key="11">
    <source>
        <dbReference type="PROSITE" id="PS50929"/>
    </source>
</evidence>
<evidence type="ECO:0000256" key="9">
    <source>
        <dbReference type="SAM" id="Phobius"/>
    </source>
</evidence>
<sequence length="668" mass="73955">MSRKHKERSAAPNQFGREWFDRDYDAKTVYRRLWGYARRYKGMILAGMLLGMLTGGAWGPIFMMVRPMAEQLIPQQTVQAAPAEPAPAPAAEPAKPASATEQLAQTGAKEAAKVGKQLSEAERLFARFGISLSNDDGSARTSVLVLLLLFFAGAVGLKMVTQYLNQYFLTKAGMKVVMDLRNTMFAHLQQQSLAFHGRSDVGKLMSRATGDPSIVQTIISSTMSDLCRAPFEVLTAVVFVGAYAIQNGMLGLLLITVFGYPLCMVPVVWIGRQIRRWTARMLEQSAGMGSNFHENLTCIRVVKAYNTEASETEKYELVNLRQYKMNMRAVRFSILVGPLTELVAMVLAGAFMMMCAFKGFSFVQIIPLLPPFLILYKPMKQIGRIQIALENGRAALQRIFSLLDVHDELVEKPDALPIASFRDSIVFDHVSFRYQGSGDLIVNDANFTIKRGQMYAVVGSTGSGKSTLANLLARFYDVTSGHVLLDGHDIRDYRIADLRTVIGAVTQESILFNDTIAANIAYGSPGATREQIVEAAKLANAHAFIMAHPEGYERVVGEKGFVLSGGERQRVAIARAILRNPPILILDEATSALDTVTEQQVQQAINNLMQNRTIFAIAHRLSTIRNADCILVLERGVIKERGTHEELYALGGIYRRLCDIQKEQQQEA</sequence>
<evidence type="ECO:0000313" key="12">
    <source>
        <dbReference type="EMBL" id="HIV08572.1"/>
    </source>
</evidence>
<dbReference type="InterPro" id="IPR011527">
    <property type="entry name" value="ABC1_TM_dom"/>
</dbReference>
<evidence type="ECO:0000256" key="6">
    <source>
        <dbReference type="ARBA" id="ARBA00022989"/>
    </source>
</evidence>
<feature type="transmembrane region" description="Helical" evidence="9">
    <location>
        <begin position="141"/>
        <end position="161"/>
    </location>
</feature>
<dbReference type="PROSITE" id="PS50893">
    <property type="entry name" value="ABC_TRANSPORTER_2"/>
    <property type="match status" value="1"/>
</dbReference>
<evidence type="ECO:0000256" key="3">
    <source>
        <dbReference type="ARBA" id="ARBA00022692"/>
    </source>
</evidence>
<dbReference type="SUPFAM" id="SSF52540">
    <property type="entry name" value="P-loop containing nucleoside triphosphate hydrolases"/>
    <property type="match status" value="1"/>
</dbReference>
<evidence type="ECO:0000256" key="5">
    <source>
        <dbReference type="ARBA" id="ARBA00022840"/>
    </source>
</evidence>
<reference evidence="12" key="2">
    <citation type="journal article" date="2021" name="PeerJ">
        <title>Extensive microbial diversity within the chicken gut microbiome revealed by metagenomics and culture.</title>
        <authorList>
            <person name="Gilroy R."/>
            <person name="Ravi A."/>
            <person name="Getino M."/>
            <person name="Pursley I."/>
            <person name="Horton D.L."/>
            <person name="Alikhan N.F."/>
            <person name="Baker D."/>
            <person name="Gharbi K."/>
            <person name="Hall N."/>
            <person name="Watson M."/>
            <person name="Adriaenssens E.M."/>
            <person name="Foster-Nyarko E."/>
            <person name="Jarju S."/>
            <person name="Secka A."/>
            <person name="Antonio M."/>
            <person name="Oren A."/>
            <person name="Chaudhuri R.R."/>
            <person name="La Ragione R."/>
            <person name="Hildebrand F."/>
            <person name="Pallen M.J."/>
        </authorList>
    </citation>
    <scope>NUCLEOTIDE SEQUENCE</scope>
    <source>
        <strain evidence="12">35461</strain>
    </source>
</reference>
<name>A0A9D1NLE1_9BACT</name>
<dbReference type="Pfam" id="PF00664">
    <property type="entry name" value="ABC_membrane"/>
    <property type="match status" value="1"/>
</dbReference>
<evidence type="ECO:0000256" key="7">
    <source>
        <dbReference type="ARBA" id="ARBA00023136"/>
    </source>
</evidence>
<dbReference type="FunFam" id="3.40.50.300:FF:000287">
    <property type="entry name" value="Multidrug ABC transporter ATP-binding protein"/>
    <property type="match status" value="1"/>
</dbReference>
<dbReference type="GO" id="GO:0140359">
    <property type="term" value="F:ABC-type transporter activity"/>
    <property type="evidence" value="ECO:0007669"/>
    <property type="project" value="InterPro"/>
</dbReference>
<feature type="region of interest" description="Disordered" evidence="8">
    <location>
        <begin position="77"/>
        <end position="106"/>
    </location>
</feature>
<evidence type="ECO:0000256" key="2">
    <source>
        <dbReference type="ARBA" id="ARBA00022448"/>
    </source>
</evidence>
<feature type="transmembrane region" description="Helical" evidence="9">
    <location>
        <begin position="329"/>
        <end position="353"/>
    </location>
</feature>
<dbReference type="EMBL" id="DVOR01000016">
    <property type="protein sequence ID" value="HIV08572.1"/>
    <property type="molecule type" value="Genomic_DNA"/>
</dbReference>
<accession>A0A9D1NLE1</accession>
<dbReference type="InterPro" id="IPR003439">
    <property type="entry name" value="ABC_transporter-like_ATP-bd"/>
</dbReference>
<keyword evidence="3 9" id="KW-0812">Transmembrane</keyword>
<keyword evidence="6 9" id="KW-1133">Transmembrane helix</keyword>
<comment type="subcellular location">
    <subcellularLocation>
        <location evidence="1">Cell membrane</location>
        <topology evidence="1">Multi-pass membrane protein</topology>
    </subcellularLocation>
</comment>
<feature type="domain" description="ABC transmembrane type-1" evidence="11">
    <location>
        <begin position="138"/>
        <end position="391"/>
    </location>
</feature>
<dbReference type="CDD" id="cd03251">
    <property type="entry name" value="ABCC_MsbA"/>
    <property type="match status" value="1"/>
</dbReference>
<evidence type="ECO:0000259" key="10">
    <source>
        <dbReference type="PROSITE" id="PS50893"/>
    </source>
</evidence>
<dbReference type="GO" id="GO:0005524">
    <property type="term" value="F:ATP binding"/>
    <property type="evidence" value="ECO:0007669"/>
    <property type="project" value="UniProtKB-KW"/>
</dbReference>
<reference evidence="12" key="1">
    <citation type="submission" date="2020-10" db="EMBL/GenBank/DDBJ databases">
        <authorList>
            <person name="Gilroy R."/>
        </authorList>
    </citation>
    <scope>NUCLEOTIDE SEQUENCE</scope>
    <source>
        <strain evidence="12">35461</strain>
    </source>
</reference>
<gene>
    <name evidence="12" type="ORF">IAC79_00460</name>
</gene>
<dbReference type="Pfam" id="PF00005">
    <property type="entry name" value="ABC_tran"/>
    <property type="match status" value="1"/>
</dbReference>
<protein>
    <submittedName>
        <fullName evidence="12">ABC transporter ATP-binding protein</fullName>
    </submittedName>
</protein>
<evidence type="ECO:0000256" key="4">
    <source>
        <dbReference type="ARBA" id="ARBA00022741"/>
    </source>
</evidence>
<dbReference type="GO" id="GO:0034040">
    <property type="term" value="F:ATPase-coupled lipid transmembrane transporter activity"/>
    <property type="evidence" value="ECO:0007669"/>
    <property type="project" value="TreeGrafter"/>
</dbReference>
<dbReference type="Gene3D" id="3.40.50.300">
    <property type="entry name" value="P-loop containing nucleotide triphosphate hydrolases"/>
    <property type="match status" value="1"/>
</dbReference>
<dbReference type="InterPro" id="IPR039421">
    <property type="entry name" value="Type_1_exporter"/>
</dbReference>
<dbReference type="InterPro" id="IPR003593">
    <property type="entry name" value="AAA+_ATPase"/>
</dbReference>
<dbReference type="GO" id="GO:0016887">
    <property type="term" value="F:ATP hydrolysis activity"/>
    <property type="evidence" value="ECO:0007669"/>
    <property type="project" value="InterPro"/>
</dbReference>
<organism evidence="12 13">
    <name type="scientific">Candidatus Spyradenecus faecavium</name>
    <dbReference type="NCBI Taxonomy" id="2840947"/>
    <lineage>
        <taxon>Bacteria</taxon>
        <taxon>Pseudomonadati</taxon>
        <taxon>Lentisphaerota</taxon>
        <taxon>Lentisphaeria</taxon>
        <taxon>Lentisphaerales</taxon>
        <taxon>Lentisphaeraceae</taxon>
        <taxon>Lentisphaeraceae incertae sedis</taxon>
        <taxon>Candidatus Spyradenecus</taxon>
    </lineage>
</organism>
<keyword evidence="2" id="KW-0813">Transport</keyword>
<dbReference type="Gene3D" id="1.20.1560.10">
    <property type="entry name" value="ABC transporter type 1, transmembrane domain"/>
    <property type="match status" value="1"/>
</dbReference>
<dbReference type="InterPro" id="IPR036640">
    <property type="entry name" value="ABC1_TM_sf"/>
</dbReference>
<feature type="transmembrane region" description="Helical" evidence="9">
    <location>
        <begin position="226"/>
        <end position="245"/>
    </location>
</feature>
<evidence type="ECO:0000256" key="8">
    <source>
        <dbReference type="SAM" id="MobiDB-lite"/>
    </source>
</evidence>
<keyword evidence="7 9" id="KW-0472">Membrane</keyword>
<dbReference type="SMART" id="SM00382">
    <property type="entry name" value="AAA"/>
    <property type="match status" value="1"/>
</dbReference>
<comment type="caution">
    <text evidence="12">The sequence shown here is derived from an EMBL/GenBank/DDBJ whole genome shotgun (WGS) entry which is preliminary data.</text>
</comment>
<feature type="transmembrane region" description="Helical" evidence="9">
    <location>
        <begin position="42"/>
        <end position="65"/>
    </location>
</feature>
<dbReference type="PANTHER" id="PTHR24221">
    <property type="entry name" value="ATP-BINDING CASSETTE SUB-FAMILY B"/>
    <property type="match status" value="1"/>
</dbReference>